<dbReference type="Pfam" id="PF25680">
    <property type="entry name" value="Mom"/>
    <property type="match status" value="1"/>
</dbReference>
<dbReference type="InterPro" id="IPR057895">
    <property type="entry name" value="Mom"/>
</dbReference>
<keyword evidence="2" id="KW-1185">Reference proteome</keyword>
<dbReference type="RefSeq" id="WP_378305935.1">
    <property type="nucleotide sequence ID" value="NZ_JBHUKS010000013.1"/>
</dbReference>
<name>A0ABW5H8N1_9PSEU</name>
<evidence type="ECO:0000313" key="2">
    <source>
        <dbReference type="Proteomes" id="UP001597483"/>
    </source>
</evidence>
<accession>A0ABW5H8N1</accession>
<gene>
    <name evidence="1" type="ORF">ACFSVL_19065</name>
</gene>
<protein>
    <recommendedName>
        <fullName evidence="3">Protein Mom</fullName>
    </recommendedName>
</protein>
<evidence type="ECO:0008006" key="3">
    <source>
        <dbReference type="Google" id="ProtNLM"/>
    </source>
</evidence>
<organism evidence="1 2">
    <name type="scientific">Amycolatopsis silviterrae</name>
    <dbReference type="NCBI Taxonomy" id="1656914"/>
    <lineage>
        <taxon>Bacteria</taxon>
        <taxon>Bacillati</taxon>
        <taxon>Actinomycetota</taxon>
        <taxon>Actinomycetes</taxon>
        <taxon>Pseudonocardiales</taxon>
        <taxon>Pseudonocardiaceae</taxon>
        <taxon>Amycolatopsis</taxon>
    </lineage>
</organism>
<reference evidence="2" key="1">
    <citation type="journal article" date="2019" name="Int. J. Syst. Evol. Microbiol.">
        <title>The Global Catalogue of Microorganisms (GCM) 10K type strain sequencing project: providing services to taxonomists for standard genome sequencing and annotation.</title>
        <authorList>
            <consortium name="The Broad Institute Genomics Platform"/>
            <consortium name="The Broad Institute Genome Sequencing Center for Infectious Disease"/>
            <person name="Wu L."/>
            <person name="Ma J."/>
        </authorList>
    </citation>
    <scope>NUCLEOTIDE SEQUENCE [LARGE SCALE GENOMIC DNA]</scope>
    <source>
        <strain evidence="2">CGMCC 4.7641</strain>
    </source>
</reference>
<comment type="caution">
    <text evidence="1">The sequence shown here is derived from an EMBL/GenBank/DDBJ whole genome shotgun (WGS) entry which is preliminary data.</text>
</comment>
<dbReference type="EMBL" id="JBHUKS010000013">
    <property type="protein sequence ID" value="MFD2469493.1"/>
    <property type="molecule type" value="Genomic_DNA"/>
</dbReference>
<evidence type="ECO:0000313" key="1">
    <source>
        <dbReference type="EMBL" id="MFD2469493.1"/>
    </source>
</evidence>
<proteinExistence type="predicted"/>
<dbReference type="Proteomes" id="UP001597483">
    <property type="component" value="Unassembled WGS sequence"/>
</dbReference>
<sequence length="250" mass="27182">MPPNPTSARSPAFPASTSSLPARLPAGAAELPPLGGPHADPAVPLLVAPCSWHAAQYAVLRWHYSQKMPRSKIAPFGVWEHGEFSGVVMFGRSATAALGHPYGLDQTECVELLRVALRPHEHPVTQMVAASLRQLRAACPGLRLIVSYADTAQGHRGGIYQVGNWIYTGTISAANVSYIVRGQLVHGRTLRHLAVHRPAGETAEEFVRRTVDPHVRRVAEAAVKHRYLYPLDRAMRRQVAPLAKPYPAAA</sequence>